<protein>
    <recommendedName>
        <fullName evidence="3">DUF2808 domain-containing protein</fullName>
    </recommendedName>
</protein>
<proteinExistence type="predicted"/>
<evidence type="ECO:0000313" key="2">
    <source>
        <dbReference type="EMBL" id="WNZ24302.1"/>
    </source>
</evidence>
<reference evidence="2" key="1">
    <citation type="submission" date="2020-05" db="EMBL/GenBank/DDBJ databases">
        <authorList>
            <person name="Zhu T."/>
            <person name="Keshari N."/>
            <person name="Lu X."/>
        </authorList>
    </citation>
    <scope>NUCLEOTIDE SEQUENCE</scope>
    <source>
        <strain evidence="2">NK1-12</strain>
    </source>
</reference>
<sequence length="173" mass="19033">MNWRRFTATSLLLASATLPFLIAGQAQANRPRTSTGSGCFVVTSLDTGERRFVTATGLPCNPNSTRSTLHSTAVAQVTPVVRPVAEAWIDPNDHNFELFNNSDRDILYLHLFPVSTPDDVAVLGGRRGLAPGRAWNVNLDRGCEYNLLVEFEDGAEDFYEGVDTCAYRGIQLR</sequence>
<feature type="signal peptide" evidence="1">
    <location>
        <begin position="1"/>
        <end position="28"/>
    </location>
</feature>
<name>A0AA97AL61_9CYAN</name>
<evidence type="ECO:0008006" key="3">
    <source>
        <dbReference type="Google" id="ProtNLM"/>
    </source>
</evidence>
<keyword evidence="1" id="KW-0732">Signal</keyword>
<accession>A0AA97AL61</accession>
<organism evidence="2">
    <name type="scientific">Leptolyngbya sp. NK1-12</name>
    <dbReference type="NCBI Taxonomy" id="2547451"/>
    <lineage>
        <taxon>Bacteria</taxon>
        <taxon>Bacillati</taxon>
        <taxon>Cyanobacteriota</taxon>
        <taxon>Cyanophyceae</taxon>
        <taxon>Leptolyngbyales</taxon>
        <taxon>Leptolyngbyaceae</taxon>
        <taxon>Leptolyngbya group</taxon>
        <taxon>Leptolyngbya</taxon>
    </lineage>
</organism>
<gene>
    <name evidence="2" type="ORF">HJG54_16515</name>
</gene>
<feature type="chain" id="PRO_5041721996" description="DUF2808 domain-containing protein" evidence="1">
    <location>
        <begin position="29"/>
        <end position="173"/>
    </location>
</feature>
<dbReference type="AlphaFoldDB" id="A0AA97AL61"/>
<evidence type="ECO:0000256" key="1">
    <source>
        <dbReference type="SAM" id="SignalP"/>
    </source>
</evidence>
<dbReference type="EMBL" id="CP053586">
    <property type="protein sequence ID" value="WNZ24302.1"/>
    <property type="molecule type" value="Genomic_DNA"/>
</dbReference>
<dbReference type="RefSeq" id="WP_316430046.1">
    <property type="nucleotide sequence ID" value="NZ_CP053586.1"/>
</dbReference>